<protein>
    <submittedName>
        <fullName evidence="2">NAD dependent epimerase/dehydratase family protein</fullName>
    </submittedName>
</protein>
<dbReference type="STRING" id="701521.PECL_1624"/>
<dbReference type="Gene3D" id="3.40.50.720">
    <property type="entry name" value="NAD(P)-binding Rossmann-like Domain"/>
    <property type="match status" value="1"/>
</dbReference>
<dbReference type="eggNOG" id="COG0451">
    <property type="taxonomic scope" value="Bacteria"/>
</dbReference>
<evidence type="ECO:0000259" key="1">
    <source>
        <dbReference type="Pfam" id="PF01370"/>
    </source>
</evidence>
<accession>G8PAX3</accession>
<reference evidence="2 3" key="1">
    <citation type="journal article" date="2012" name="J. Bacteriol.">
        <title>Complete Genome Sequence of the Beer Spoilage Organism Pediococcus claussenii ATCC BAA-344T.</title>
        <authorList>
            <person name="Pittet V."/>
            <person name="Abegunde T."/>
            <person name="Marfleet T."/>
            <person name="Haakensen M."/>
            <person name="Morrow K."/>
            <person name="Jayaprakash T."/>
            <person name="Schroeder K."/>
            <person name="Trost B."/>
            <person name="Byrns S."/>
            <person name="Bergsveinson J."/>
            <person name="Kusalik A."/>
            <person name="Ziola B."/>
        </authorList>
    </citation>
    <scope>NUCLEOTIDE SEQUENCE [LARGE SCALE GENOMIC DNA]</scope>
    <source>
        <strain evidence="2 3">ATCC BAA-344</strain>
    </source>
</reference>
<dbReference type="HOGENOM" id="CLU_049717_2_0_9"/>
<dbReference type="InterPro" id="IPR001509">
    <property type="entry name" value="Epimerase_deHydtase"/>
</dbReference>
<dbReference type="Pfam" id="PF01370">
    <property type="entry name" value="Epimerase"/>
    <property type="match status" value="1"/>
</dbReference>
<keyword evidence="3" id="KW-1185">Reference proteome</keyword>
<dbReference type="KEGG" id="pce:PECL_1624"/>
<organism evidence="2 3">
    <name type="scientific">Pediococcus claussenii (strain ATCC BAA-344 / DSM 14800 / JCM 18046 / KCTC 3811 / LMG 21948 / P06)</name>
    <dbReference type="NCBI Taxonomy" id="701521"/>
    <lineage>
        <taxon>Bacteria</taxon>
        <taxon>Bacillati</taxon>
        <taxon>Bacillota</taxon>
        <taxon>Bacilli</taxon>
        <taxon>Lactobacillales</taxon>
        <taxon>Lactobacillaceae</taxon>
        <taxon>Pediococcus</taxon>
    </lineage>
</organism>
<proteinExistence type="predicted"/>
<dbReference type="Proteomes" id="UP000005444">
    <property type="component" value="Chromosome"/>
</dbReference>
<dbReference type="EMBL" id="CP003137">
    <property type="protein sequence ID" value="AEV95841.1"/>
    <property type="molecule type" value="Genomic_DNA"/>
</dbReference>
<name>G8PAX3_PEDCP</name>
<dbReference type="InterPro" id="IPR036291">
    <property type="entry name" value="NAD(P)-bd_dom_sf"/>
</dbReference>
<dbReference type="AlphaFoldDB" id="G8PAX3"/>
<evidence type="ECO:0000313" key="3">
    <source>
        <dbReference type="Proteomes" id="UP000005444"/>
    </source>
</evidence>
<feature type="domain" description="NAD-dependent epimerase/dehydratase" evidence="1">
    <location>
        <begin position="5"/>
        <end position="210"/>
    </location>
</feature>
<evidence type="ECO:0000313" key="2">
    <source>
        <dbReference type="EMBL" id="AEV95841.1"/>
    </source>
</evidence>
<sequence length="305" mass="34888">MMQTILGSNGQIGHELAEELYQNYTKNLRLVSRNPKKIHDTDEIKPANLLNYDETLQAISGSEIVYFTVGLPMNSDMWESQFSTIIDNVIRACEVSDSKLVFFDNTYMYAKNSDLQVESSPFVPTGRKSTVRAKVATKVLNAMERGELEAVICRAPEFYGPDNTQSITNTMIFNRIKNGKTPFVPISAKALRTLIWTPDASRAMALIGNTKSAYSRTWHLPSESITYQNLIRLCEDVLGRKIRYKVVKMVVFKIGSLFSQKSKELLELLPRYRDDNNFSSDKFKQQFPEFKVTSFEEGVRKIFNR</sequence>
<dbReference type="SUPFAM" id="SSF51735">
    <property type="entry name" value="NAD(P)-binding Rossmann-fold domains"/>
    <property type="match status" value="1"/>
</dbReference>
<gene>
    <name evidence="2" type="ordered locus">PECL_1624</name>
</gene>
<dbReference type="PATRIC" id="fig|701521.8.peg.1525"/>